<evidence type="ECO:0000256" key="1">
    <source>
        <dbReference type="ARBA" id="ARBA00004571"/>
    </source>
</evidence>
<dbReference type="SUPFAM" id="SSF49464">
    <property type="entry name" value="Carboxypeptidase regulatory domain-like"/>
    <property type="match status" value="1"/>
</dbReference>
<evidence type="ECO:0000313" key="10">
    <source>
        <dbReference type="Proteomes" id="UP000008461"/>
    </source>
</evidence>
<evidence type="ECO:0000256" key="5">
    <source>
        <dbReference type="ARBA" id="ARBA00023136"/>
    </source>
</evidence>
<proteinExistence type="inferred from homology"/>
<dbReference type="RefSeq" id="WP_013762863.1">
    <property type="nucleotide sequence ID" value="NC_015510.1"/>
</dbReference>
<keyword evidence="10" id="KW-1185">Reference proteome</keyword>
<organism evidence="9 10">
    <name type="scientific">Haliscomenobacter hydrossis (strain ATCC 27775 / DSM 1100 / LMG 10767 / O)</name>
    <dbReference type="NCBI Taxonomy" id="760192"/>
    <lineage>
        <taxon>Bacteria</taxon>
        <taxon>Pseudomonadati</taxon>
        <taxon>Bacteroidota</taxon>
        <taxon>Saprospiria</taxon>
        <taxon>Saprospirales</taxon>
        <taxon>Haliscomenobacteraceae</taxon>
        <taxon>Haliscomenobacter</taxon>
    </lineage>
</organism>
<keyword evidence="3 7" id="KW-1134">Transmembrane beta strand</keyword>
<accession>F4KX71</accession>
<evidence type="ECO:0000256" key="3">
    <source>
        <dbReference type="ARBA" id="ARBA00022452"/>
    </source>
</evidence>
<keyword evidence="2 7" id="KW-0813">Transport</keyword>
<dbReference type="OrthoDB" id="9804995at2"/>
<dbReference type="Gene3D" id="2.60.40.1120">
    <property type="entry name" value="Carboxypeptidase-like, regulatory domain"/>
    <property type="match status" value="1"/>
</dbReference>
<gene>
    <name evidence="9" type="ordered locus">Halhy_0388</name>
</gene>
<dbReference type="Gene3D" id="2.170.130.10">
    <property type="entry name" value="TonB-dependent receptor, plug domain"/>
    <property type="match status" value="1"/>
</dbReference>
<feature type="domain" description="TonB-dependent receptor plug" evidence="8">
    <location>
        <begin position="127"/>
        <end position="230"/>
    </location>
</feature>
<keyword evidence="6 7" id="KW-0998">Cell outer membrane</keyword>
<dbReference type="GO" id="GO:0044718">
    <property type="term" value="P:siderophore transmembrane transport"/>
    <property type="evidence" value="ECO:0007669"/>
    <property type="project" value="TreeGrafter"/>
</dbReference>
<dbReference type="PANTHER" id="PTHR30069:SF57">
    <property type="entry name" value="TONB-DEPENDENT RECEPTOR"/>
    <property type="match status" value="1"/>
</dbReference>
<dbReference type="InterPro" id="IPR039426">
    <property type="entry name" value="TonB-dep_rcpt-like"/>
</dbReference>
<protein>
    <submittedName>
        <fullName evidence="9">TonB-dependent receptor plug</fullName>
    </submittedName>
</protein>
<name>F4KX71_HALH1</name>
<reference key="2">
    <citation type="submission" date="2011-04" db="EMBL/GenBank/DDBJ databases">
        <title>Complete sequence of chromosome of Haliscomenobacter hydrossis DSM 1100.</title>
        <authorList>
            <consortium name="US DOE Joint Genome Institute (JGI-PGF)"/>
            <person name="Lucas S."/>
            <person name="Han J."/>
            <person name="Lapidus A."/>
            <person name="Bruce D."/>
            <person name="Goodwin L."/>
            <person name="Pitluck S."/>
            <person name="Peters L."/>
            <person name="Kyrpides N."/>
            <person name="Mavromatis K."/>
            <person name="Ivanova N."/>
            <person name="Ovchinnikova G."/>
            <person name="Pagani I."/>
            <person name="Daligault H."/>
            <person name="Detter J.C."/>
            <person name="Han C."/>
            <person name="Land M."/>
            <person name="Hauser L."/>
            <person name="Markowitz V."/>
            <person name="Cheng J.-F."/>
            <person name="Hugenholtz P."/>
            <person name="Woyke T."/>
            <person name="Wu D."/>
            <person name="Verbarg S."/>
            <person name="Frueling A."/>
            <person name="Brambilla E."/>
            <person name="Klenk H.-P."/>
            <person name="Eisen J.A."/>
        </authorList>
    </citation>
    <scope>NUCLEOTIDE SEQUENCE</scope>
    <source>
        <strain>DSM 1100</strain>
    </source>
</reference>
<comment type="similarity">
    <text evidence="7">Belongs to the TonB-dependent receptor family.</text>
</comment>
<evidence type="ECO:0000256" key="4">
    <source>
        <dbReference type="ARBA" id="ARBA00022692"/>
    </source>
</evidence>
<dbReference type="Pfam" id="PF07715">
    <property type="entry name" value="Plug"/>
    <property type="match status" value="1"/>
</dbReference>
<keyword evidence="9" id="KW-0675">Receptor</keyword>
<comment type="subcellular location">
    <subcellularLocation>
        <location evidence="1 7">Cell outer membrane</location>
        <topology evidence="1 7">Multi-pass membrane protein</topology>
    </subcellularLocation>
</comment>
<dbReference type="Proteomes" id="UP000008461">
    <property type="component" value="Chromosome"/>
</dbReference>
<keyword evidence="4 7" id="KW-0812">Transmembrane</keyword>
<evidence type="ECO:0000256" key="7">
    <source>
        <dbReference type="PROSITE-ProRule" id="PRU01360"/>
    </source>
</evidence>
<dbReference type="HOGENOM" id="CLU_016599_1_2_10"/>
<dbReference type="SUPFAM" id="SSF56935">
    <property type="entry name" value="Porins"/>
    <property type="match status" value="1"/>
</dbReference>
<evidence type="ECO:0000313" key="9">
    <source>
        <dbReference type="EMBL" id="AEE48299.1"/>
    </source>
</evidence>
<dbReference type="InterPro" id="IPR012910">
    <property type="entry name" value="Plug_dom"/>
</dbReference>
<dbReference type="InterPro" id="IPR037066">
    <property type="entry name" value="Plug_dom_sf"/>
</dbReference>
<dbReference type="STRING" id="760192.Halhy_0388"/>
<dbReference type="GO" id="GO:0015344">
    <property type="term" value="F:siderophore uptake transmembrane transporter activity"/>
    <property type="evidence" value="ECO:0007669"/>
    <property type="project" value="TreeGrafter"/>
</dbReference>
<reference evidence="9 10" key="1">
    <citation type="journal article" date="2011" name="Stand. Genomic Sci.">
        <title>Complete genome sequence of Haliscomenobacter hydrossis type strain (O).</title>
        <authorList>
            <consortium name="US DOE Joint Genome Institute (JGI-PGF)"/>
            <person name="Daligault H."/>
            <person name="Lapidus A."/>
            <person name="Zeytun A."/>
            <person name="Nolan M."/>
            <person name="Lucas S."/>
            <person name="Del Rio T.G."/>
            <person name="Tice H."/>
            <person name="Cheng J.F."/>
            <person name="Tapia R."/>
            <person name="Han C."/>
            <person name="Goodwin L."/>
            <person name="Pitluck S."/>
            <person name="Liolios K."/>
            <person name="Pagani I."/>
            <person name="Ivanova N."/>
            <person name="Huntemann M."/>
            <person name="Mavromatis K."/>
            <person name="Mikhailova N."/>
            <person name="Pati A."/>
            <person name="Chen A."/>
            <person name="Palaniappan K."/>
            <person name="Land M."/>
            <person name="Hauser L."/>
            <person name="Brambilla E.M."/>
            <person name="Rohde M."/>
            <person name="Verbarg S."/>
            <person name="Goker M."/>
            <person name="Bristow J."/>
            <person name="Eisen J.A."/>
            <person name="Markowitz V."/>
            <person name="Hugenholtz P."/>
            <person name="Kyrpides N.C."/>
            <person name="Klenk H.P."/>
            <person name="Woyke T."/>
        </authorList>
    </citation>
    <scope>NUCLEOTIDE SEQUENCE [LARGE SCALE GENOMIC DNA]</scope>
    <source>
        <strain evidence="10">ATCC 27775 / DSM 1100 / LMG 10767 / O</strain>
    </source>
</reference>
<dbReference type="Pfam" id="PF13715">
    <property type="entry name" value="CarbopepD_reg_2"/>
    <property type="match status" value="1"/>
</dbReference>
<dbReference type="AlphaFoldDB" id="F4KX71"/>
<dbReference type="Gene3D" id="2.40.170.20">
    <property type="entry name" value="TonB-dependent receptor, beta-barrel domain"/>
    <property type="match status" value="1"/>
</dbReference>
<sequence>MKLLHLTQLCKNWLLLILLIPGGLFAQNGIIKGKITDKASNEPIPFANVLLIGTDNGTTTDENGIYEISGLAPGLYSIRVSFVGYEDANAFEIQVSNNKPASIDLALESSSQKLDEVVIKAPPFKKTEESPVSLRTIGVAEIQRNPGGNRDISKVVQTLPGVTITPAFRNDLIIRGGAPNENRFFLDDVEVPNINHFATQGASGGPVGMINVNFINEVDFFSGAFPANRGNAVSSVFNFRQRDGRDDRIGGTFMVSASDIGLTLEGPIGEKTTFLLSARRSYLQFLFKIFELPFLPIYNDFQAKVKIRLDKKNELTFIGLGAYDQFELNLDANETEEQQSLLDRLPETPQWSYTNGLVYKHYRPNGYYTVVLSRNMLDNKAIKYYQNDRSRSENLILDYQSQEIENKLRLENTIRSGDYRINFGLGYEYVRYNNRTFNRIFTASGAQTVNYNSAFNFSKYSAFGQLSRKFVDNRLTLSAGIRADGNSYSQEMSNLLEQLSPRFSASYSLSKNLALNFNTGIFYQLPPYTILGYQQGGEFINKNNGIKYIRNNQLVAGLELNTNNNARITVEGFYKGYANYPFLLRDSLTLANLGGDFGVVGNEPALPQSKGRSYGLEFLFQQRLFKGFYGIAAYTLGWSEFEDKNRVYVPSSWDARHILNLTLGKKLKKNWELGINWRFQSGLPRTPFSDNSALVANWNVNGRGIPDYNQLNTERSEAINFLDFRVDKKWFFPQWSLNLYFDIENMFSTSVASPELFLDRPLDADGRPIGSGVILNPDAAAEQQRYRTKILDNGTGRALPSIGLMIEW</sequence>
<evidence type="ECO:0000259" key="8">
    <source>
        <dbReference type="Pfam" id="PF07715"/>
    </source>
</evidence>
<dbReference type="GO" id="GO:0009279">
    <property type="term" value="C:cell outer membrane"/>
    <property type="evidence" value="ECO:0007669"/>
    <property type="project" value="UniProtKB-SubCell"/>
</dbReference>
<keyword evidence="5 7" id="KW-0472">Membrane</keyword>
<dbReference type="PROSITE" id="PS52016">
    <property type="entry name" value="TONB_DEPENDENT_REC_3"/>
    <property type="match status" value="1"/>
</dbReference>
<dbReference type="KEGG" id="hhy:Halhy_0388"/>
<dbReference type="PANTHER" id="PTHR30069">
    <property type="entry name" value="TONB-DEPENDENT OUTER MEMBRANE RECEPTOR"/>
    <property type="match status" value="1"/>
</dbReference>
<dbReference type="InterPro" id="IPR008969">
    <property type="entry name" value="CarboxyPept-like_regulatory"/>
</dbReference>
<dbReference type="EMBL" id="CP002691">
    <property type="protein sequence ID" value="AEE48299.1"/>
    <property type="molecule type" value="Genomic_DNA"/>
</dbReference>
<dbReference type="eggNOG" id="COG4771">
    <property type="taxonomic scope" value="Bacteria"/>
</dbReference>
<evidence type="ECO:0000256" key="2">
    <source>
        <dbReference type="ARBA" id="ARBA00022448"/>
    </source>
</evidence>
<dbReference type="InterPro" id="IPR036942">
    <property type="entry name" value="Beta-barrel_TonB_sf"/>
</dbReference>
<evidence type="ECO:0000256" key="6">
    <source>
        <dbReference type="ARBA" id="ARBA00023237"/>
    </source>
</evidence>